<evidence type="ECO:0000259" key="6">
    <source>
        <dbReference type="Pfam" id="PF13458"/>
    </source>
</evidence>
<dbReference type="Proteomes" id="UP000197153">
    <property type="component" value="Chromosome 2"/>
</dbReference>
<dbReference type="CDD" id="cd06342">
    <property type="entry name" value="PBP1_ABC_LIVBP-like"/>
    <property type="match status" value="1"/>
</dbReference>
<evidence type="ECO:0000256" key="2">
    <source>
        <dbReference type="ARBA" id="ARBA00022448"/>
    </source>
</evidence>
<dbReference type="PANTHER" id="PTHR47151">
    <property type="entry name" value="LEU/ILE/VAL-BINDING ABC TRANSPORTER SUBUNIT"/>
    <property type="match status" value="1"/>
</dbReference>
<gene>
    <name evidence="7" type="ORF">Y958_18105</name>
</gene>
<dbReference type="RefSeq" id="WP_004274220.1">
    <property type="nucleotide sequence ID" value="NZ_CP022111.1"/>
</dbReference>
<dbReference type="SUPFAM" id="SSF53822">
    <property type="entry name" value="Periplasmic binding protein-like I"/>
    <property type="match status" value="1"/>
</dbReference>
<keyword evidence="4" id="KW-0029">Amino-acid transport</keyword>
<dbReference type="EMBL" id="CP022111">
    <property type="protein sequence ID" value="ASG22813.1"/>
    <property type="molecule type" value="Genomic_DNA"/>
</dbReference>
<accession>A0A248JVQ5</accession>
<evidence type="ECO:0000313" key="7">
    <source>
        <dbReference type="EMBL" id="ASG22813.1"/>
    </source>
</evidence>
<dbReference type="InterPro" id="IPR000709">
    <property type="entry name" value="Leu_Ile_Val-bd"/>
</dbReference>
<reference evidence="7" key="1">
    <citation type="submission" date="2017-06" db="EMBL/GenBank/DDBJ databases">
        <title>Complete genome sequence of Nitrospirillum amazonense strain CBAmC, an endophytic nitrogen-fixing and plant growth-promoting bacterium, isolated from sugarcane.</title>
        <authorList>
            <person name="Schwab S."/>
            <person name="dos Santos Teixeira K.R."/>
            <person name="Simoes Araujo J.L."/>
            <person name="Soares Vidal M."/>
            <person name="Borges de Freitas H.R."/>
            <person name="Rivello Crivelaro A.L."/>
            <person name="Bueno de Camargo Nunes A."/>
            <person name="dos Santos C.M."/>
            <person name="Palmeira da Silva Rosa D."/>
            <person name="da Silva Padilha D."/>
            <person name="da Silva E."/>
            <person name="Araujo Terra L."/>
            <person name="Soares Mendes V."/>
            <person name="Farinelli L."/>
            <person name="Magalhaes Cruz L."/>
            <person name="Baldani J.I."/>
        </authorList>
    </citation>
    <scope>NUCLEOTIDE SEQUENCE [LARGE SCALE GENOMIC DNA]</scope>
    <source>
        <strain evidence="7">CBAmC</strain>
    </source>
</reference>
<name>A0A248JVQ5_9PROT</name>
<dbReference type="KEGG" id="nao:Y958_18105"/>
<feature type="chain" id="PRO_5011780231" evidence="5">
    <location>
        <begin position="26"/>
        <end position="371"/>
    </location>
</feature>
<dbReference type="Gene3D" id="3.40.50.2300">
    <property type="match status" value="2"/>
</dbReference>
<evidence type="ECO:0000256" key="3">
    <source>
        <dbReference type="ARBA" id="ARBA00022729"/>
    </source>
</evidence>
<sequence length="371" mass="38709">MRVPSFARAAVFALPLLSISLPALADIKIGVGVPLSGRLAAVGTQLRRGADQAVADINAKGGVLGQKLVVDAVDDGGEPTQSVAAANRLVTDRVAMVMGHMTTGTTMPAAQVYADEGVIVITPSSTSPELTAQGWDTLFRTCGRDDQQGQVIGAYLAEHYKGGKIAVVDDQTTYGKGLADAVRATLKAKGVPVALNGTLTAGEKDFSSMVTRLKSADVDAVFYGGLYPEAGLLVRQSRTAGLKAAFLAGDTLASDEFWTTAGAMGEGVMMAYNADVRQSPAAKEALDSFRKNGGEPNIFSLYSYAAVQVWAQAAAKAGSTDPKKVAAVLHSGQEFTTAVGPVSYDAKGDRKQNDYVIYAWHNGAYAPLAKQ</sequence>
<dbReference type="Pfam" id="PF13458">
    <property type="entry name" value="Peripla_BP_6"/>
    <property type="match status" value="1"/>
</dbReference>
<protein>
    <submittedName>
        <fullName evidence="7">Branched chain amino acid ABC transporter substrate-binding protein</fullName>
    </submittedName>
</protein>
<comment type="similarity">
    <text evidence="1">Belongs to the leucine-binding protein family.</text>
</comment>
<keyword evidence="2" id="KW-0813">Transport</keyword>
<dbReference type="PANTHER" id="PTHR47151:SF2">
    <property type="entry name" value="AMINO ACID BINDING PROTEIN"/>
    <property type="match status" value="1"/>
</dbReference>
<dbReference type="InterPro" id="IPR028081">
    <property type="entry name" value="Leu-bd"/>
</dbReference>
<dbReference type="GO" id="GO:0006865">
    <property type="term" value="P:amino acid transport"/>
    <property type="evidence" value="ECO:0007669"/>
    <property type="project" value="UniProtKB-KW"/>
</dbReference>
<keyword evidence="3 5" id="KW-0732">Signal</keyword>
<evidence type="ECO:0000256" key="4">
    <source>
        <dbReference type="ARBA" id="ARBA00022970"/>
    </source>
</evidence>
<proteinExistence type="inferred from homology"/>
<feature type="signal peptide" evidence="5">
    <location>
        <begin position="1"/>
        <end position="25"/>
    </location>
</feature>
<keyword evidence="8" id="KW-1185">Reference proteome</keyword>
<dbReference type="PRINTS" id="PR00337">
    <property type="entry name" value="LEUILEVALBP"/>
</dbReference>
<organism evidence="7 8">
    <name type="scientific">Nitrospirillum viridazoti CBAmc</name>
    <dbReference type="NCBI Taxonomy" id="1441467"/>
    <lineage>
        <taxon>Bacteria</taxon>
        <taxon>Pseudomonadati</taxon>
        <taxon>Pseudomonadota</taxon>
        <taxon>Alphaproteobacteria</taxon>
        <taxon>Rhodospirillales</taxon>
        <taxon>Azospirillaceae</taxon>
        <taxon>Nitrospirillum</taxon>
        <taxon>Nitrospirillum viridazoti</taxon>
    </lineage>
</organism>
<evidence type="ECO:0000256" key="5">
    <source>
        <dbReference type="SAM" id="SignalP"/>
    </source>
</evidence>
<feature type="domain" description="Leucine-binding protein" evidence="6">
    <location>
        <begin position="27"/>
        <end position="363"/>
    </location>
</feature>
<evidence type="ECO:0000256" key="1">
    <source>
        <dbReference type="ARBA" id="ARBA00010062"/>
    </source>
</evidence>
<dbReference type="InterPro" id="IPR028082">
    <property type="entry name" value="Peripla_BP_I"/>
</dbReference>
<dbReference type="AlphaFoldDB" id="A0A248JVQ5"/>
<evidence type="ECO:0000313" key="8">
    <source>
        <dbReference type="Proteomes" id="UP000197153"/>
    </source>
</evidence>